<proteinExistence type="inferred from homology"/>
<feature type="region of interest" description="Disordered" evidence="6">
    <location>
        <begin position="26"/>
        <end position="115"/>
    </location>
</feature>
<organism evidence="7 8">
    <name type="scientific">Triparma columacea</name>
    <dbReference type="NCBI Taxonomy" id="722753"/>
    <lineage>
        <taxon>Eukaryota</taxon>
        <taxon>Sar</taxon>
        <taxon>Stramenopiles</taxon>
        <taxon>Ochrophyta</taxon>
        <taxon>Bolidophyceae</taxon>
        <taxon>Parmales</taxon>
        <taxon>Triparmaceae</taxon>
        <taxon>Triparma</taxon>
    </lineage>
</organism>
<sequence length="466" mass="51099">MAPKSKSKSKASKSVSETLDKCELSLNQSKGGHNTIVAFPNPTPASSVRFTIEDSERELVVRGKSKSCSYENVRKKRLSAKSKKSRKRKANAAGAGDGASDGEDSDSDSGSALGGDSMMTTMTAVYNKETKQVTLHYGKGVNMIAPLSQSIDKYNPIVKDNALEEHSYAARRDALYASFGSSKKLKVLKSQKANEVKISNVIGGDDMNDGLEAMEQSRSNMDAMENVKRGQDAVDVVSESVEVSRRALLPKYDPEAKSPRQVYKARDIAGDEVWGMISRMVDGCCHDDGWLEKLGERIHFENAVKVEFEVMPQGGLEKDDRAKVKSLVLLNHLMKFSKETGRGRFKSAEDLSKRARLPEVVCIRMLALFAQRNEETGGFLFTKQLKHKLTVHILVLFMVACGGKAIKYANFSPLLMDLKMEAKQAGDFLRQAGFNVKKGVDGGVAAELKVPLVFPSGVRRGMGKGR</sequence>
<feature type="compositionally biased region" description="Basic residues" evidence="6">
    <location>
        <begin position="74"/>
        <end position="90"/>
    </location>
</feature>
<evidence type="ECO:0000313" key="8">
    <source>
        <dbReference type="Proteomes" id="UP001165065"/>
    </source>
</evidence>
<evidence type="ECO:0000256" key="5">
    <source>
        <dbReference type="ARBA" id="ARBA00023242"/>
    </source>
</evidence>
<evidence type="ECO:0000256" key="6">
    <source>
        <dbReference type="SAM" id="MobiDB-lite"/>
    </source>
</evidence>
<keyword evidence="4" id="KW-0804">Transcription</keyword>
<dbReference type="OrthoDB" id="532500at2759"/>
<dbReference type="EMBL" id="BRYA01000357">
    <property type="protein sequence ID" value="GMI47734.1"/>
    <property type="molecule type" value="Genomic_DNA"/>
</dbReference>
<evidence type="ECO:0000256" key="2">
    <source>
        <dbReference type="ARBA" id="ARBA00009430"/>
    </source>
</evidence>
<dbReference type="InterPro" id="IPR009668">
    <property type="entry name" value="RNA_pol-assoc_fac_A49-like"/>
</dbReference>
<comment type="caution">
    <text evidence="7">The sequence shown here is derived from an EMBL/GenBank/DDBJ whole genome shotgun (WGS) entry which is preliminary data.</text>
</comment>
<evidence type="ECO:0000256" key="1">
    <source>
        <dbReference type="ARBA" id="ARBA00004604"/>
    </source>
</evidence>
<accession>A0A9W7GMQ6</accession>
<reference evidence="8" key="1">
    <citation type="journal article" date="2023" name="Commun. Biol.">
        <title>Genome analysis of Parmales, the sister group of diatoms, reveals the evolutionary specialization of diatoms from phago-mixotrophs to photoautotrophs.</title>
        <authorList>
            <person name="Ban H."/>
            <person name="Sato S."/>
            <person name="Yoshikawa S."/>
            <person name="Yamada K."/>
            <person name="Nakamura Y."/>
            <person name="Ichinomiya M."/>
            <person name="Sato N."/>
            <person name="Blanc-Mathieu R."/>
            <person name="Endo H."/>
            <person name="Kuwata A."/>
            <person name="Ogata H."/>
        </authorList>
    </citation>
    <scope>NUCLEOTIDE SEQUENCE [LARGE SCALE GENOMIC DNA]</scope>
</reference>
<keyword evidence="5" id="KW-0539">Nucleus</keyword>
<protein>
    <recommendedName>
        <fullName evidence="9">DNA-directed RNA polymerase I subunit RPA49</fullName>
    </recommendedName>
</protein>
<feature type="compositionally biased region" description="Basic and acidic residues" evidence="6">
    <location>
        <begin position="51"/>
        <end position="61"/>
    </location>
</feature>
<evidence type="ECO:0000256" key="3">
    <source>
        <dbReference type="ARBA" id="ARBA00022478"/>
    </source>
</evidence>
<gene>
    <name evidence="7" type="ORF">TrCOL_g6599</name>
</gene>
<dbReference type="PANTHER" id="PTHR14440">
    <property type="entry name" value="DNA-DIRECTED RNA POLYMERASE I SUBUNIT RPA49"/>
    <property type="match status" value="1"/>
</dbReference>
<comment type="subcellular location">
    <subcellularLocation>
        <location evidence="1">Nucleus</location>
        <location evidence="1">Nucleolus</location>
    </subcellularLocation>
</comment>
<dbReference type="Proteomes" id="UP001165065">
    <property type="component" value="Unassembled WGS sequence"/>
</dbReference>
<dbReference type="AlphaFoldDB" id="A0A9W7GMQ6"/>
<dbReference type="GO" id="GO:0005730">
    <property type="term" value="C:nucleolus"/>
    <property type="evidence" value="ECO:0007669"/>
    <property type="project" value="UniProtKB-SubCell"/>
</dbReference>
<keyword evidence="3" id="KW-0240">DNA-directed RNA polymerase</keyword>
<evidence type="ECO:0008006" key="9">
    <source>
        <dbReference type="Google" id="ProtNLM"/>
    </source>
</evidence>
<name>A0A9W7GMQ6_9STRA</name>
<comment type="similarity">
    <text evidence="2">Belongs to the eukaryotic RPA49/POLR1E RNA polymerase subunit family.</text>
</comment>
<evidence type="ECO:0000313" key="7">
    <source>
        <dbReference type="EMBL" id="GMI47734.1"/>
    </source>
</evidence>
<dbReference type="GO" id="GO:0000428">
    <property type="term" value="C:DNA-directed RNA polymerase complex"/>
    <property type="evidence" value="ECO:0007669"/>
    <property type="project" value="UniProtKB-KW"/>
</dbReference>
<evidence type="ECO:0000256" key="4">
    <source>
        <dbReference type="ARBA" id="ARBA00023163"/>
    </source>
</evidence>
<dbReference type="GO" id="GO:0006351">
    <property type="term" value="P:DNA-templated transcription"/>
    <property type="evidence" value="ECO:0007669"/>
    <property type="project" value="InterPro"/>
</dbReference>
<keyword evidence="8" id="KW-1185">Reference proteome</keyword>
<dbReference type="Pfam" id="PF06870">
    <property type="entry name" value="RNA_pol_I_A49"/>
    <property type="match status" value="1"/>
</dbReference>
<dbReference type="GO" id="GO:0003677">
    <property type="term" value="F:DNA binding"/>
    <property type="evidence" value="ECO:0007669"/>
    <property type="project" value="InterPro"/>
</dbReference>